<accession>A0AA39YRA7</accession>
<dbReference type="AlphaFoldDB" id="A0AA39YRA7"/>
<evidence type="ECO:0000259" key="8">
    <source>
        <dbReference type="PROSITE" id="PS51462"/>
    </source>
</evidence>
<dbReference type="CDD" id="cd03426">
    <property type="entry name" value="NUDIX_CoAse_Nudt7"/>
    <property type="match status" value="1"/>
</dbReference>
<dbReference type="InterPro" id="IPR045121">
    <property type="entry name" value="CoAse"/>
</dbReference>
<feature type="compositionally biased region" description="Basic and acidic residues" evidence="7">
    <location>
        <begin position="311"/>
        <end position="327"/>
    </location>
</feature>
<reference evidence="9" key="1">
    <citation type="submission" date="2023-06" db="EMBL/GenBank/DDBJ databases">
        <title>Genome-scale phylogeny and comparative genomics of the fungal order Sordariales.</title>
        <authorList>
            <consortium name="Lawrence Berkeley National Laboratory"/>
            <person name="Hensen N."/>
            <person name="Bonometti L."/>
            <person name="Westerberg I."/>
            <person name="Brannstrom I.O."/>
            <person name="Guillou S."/>
            <person name="Cros-Aarteil S."/>
            <person name="Calhoun S."/>
            <person name="Haridas S."/>
            <person name="Kuo A."/>
            <person name="Mondo S."/>
            <person name="Pangilinan J."/>
            <person name="Riley R."/>
            <person name="Labutti K."/>
            <person name="Andreopoulos B."/>
            <person name="Lipzen A."/>
            <person name="Chen C."/>
            <person name="Yanf M."/>
            <person name="Daum C."/>
            <person name="Ng V."/>
            <person name="Clum A."/>
            <person name="Steindorff A."/>
            <person name="Ohm R."/>
            <person name="Martin F."/>
            <person name="Silar P."/>
            <person name="Natvig D."/>
            <person name="Lalanne C."/>
            <person name="Gautier V."/>
            <person name="Ament-Velasquez S.L."/>
            <person name="Kruys A."/>
            <person name="Hutchinson M.I."/>
            <person name="Powell A.J."/>
            <person name="Barry K."/>
            <person name="Miller A.N."/>
            <person name="Grigoriev I.V."/>
            <person name="Debuchy R."/>
            <person name="Gladieux P."/>
            <person name="Thoren M.H."/>
            <person name="Johannesson H."/>
        </authorList>
    </citation>
    <scope>NUCLEOTIDE SEQUENCE</scope>
    <source>
        <strain evidence="9">SMH2532-1</strain>
    </source>
</reference>
<keyword evidence="3" id="KW-0479">Metal-binding</keyword>
<protein>
    <submittedName>
        <fullName evidence="9">NUDIX hydrolase domain-like protein</fullName>
    </submittedName>
</protein>
<dbReference type="FunFam" id="3.90.79.10:FF:000053">
    <property type="entry name" value="Coenzyme A diphosphatase"/>
    <property type="match status" value="1"/>
</dbReference>
<proteinExistence type="predicted"/>
<keyword evidence="4 9" id="KW-0378">Hydrolase</keyword>
<comment type="cofactor">
    <cofactor evidence="1">
        <name>Mn(2+)</name>
        <dbReference type="ChEBI" id="CHEBI:29035"/>
    </cofactor>
</comment>
<comment type="cofactor">
    <cofactor evidence="2">
        <name>Mg(2+)</name>
        <dbReference type="ChEBI" id="CHEBI:18420"/>
    </cofactor>
</comment>
<dbReference type="Gene3D" id="3.90.79.10">
    <property type="entry name" value="Nucleoside Triphosphate Pyrophosphohydrolase"/>
    <property type="match status" value="1"/>
</dbReference>
<evidence type="ECO:0000256" key="2">
    <source>
        <dbReference type="ARBA" id="ARBA00001946"/>
    </source>
</evidence>
<comment type="caution">
    <text evidence="9">The sequence shown here is derived from an EMBL/GenBank/DDBJ whole genome shotgun (WGS) entry which is preliminary data.</text>
</comment>
<evidence type="ECO:0000256" key="7">
    <source>
        <dbReference type="SAM" id="MobiDB-lite"/>
    </source>
</evidence>
<dbReference type="InterPro" id="IPR015797">
    <property type="entry name" value="NUDIX_hydrolase-like_dom_sf"/>
</dbReference>
<dbReference type="Pfam" id="PF00293">
    <property type="entry name" value="NUDIX"/>
    <property type="match status" value="1"/>
</dbReference>
<evidence type="ECO:0000256" key="3">
    <source>
        <dbReference type="ARBA" id="ARBA00022723"/>
    </source>
</evidence>
<feature type="domain" description="Nudix hydrolase" evidence="8">
    <location>
        <begin position="51"/>
        <end position="214"/>
    </location>
</feature>
<evidence type="ECO:0000256" key="6">
    <source>
        <dbReference type="ARBA" id="ARBA00023211"/>
    </source>
</evidence>
<feature type="region of interest" description="Disordered" evidence="7">
    <location>
        <begin position="299"/>
        <end position="327"/>
    </location>
</feature>
<name>A0AA39YRA7_9PEZI</name>
<dbReference type="EMBL" id="JAULSV010000001">
    <property type="protein sequence ID" value="KAK0657212.1"/>
    <property type="molecule type" value="Genomic_DNA"/>
</dbReference>
<dbReference type="PANTHER" id="PTHR12992:SF24">
    <property type="entry name" value="PEROXISOMAL COENZYME A DIPHOSPHATASE NUDT7"/>
    <property type="match status" value="1"/>
</dbReference>
<evidence type="ECO:0000256" key="5">
    <source>
        <dbReference type="ARBA" id="ARBA00022842"/>
    </source>
</evidence>
<gene>
    <name evidence="9" type="ORF">B0T16DRAFT_319611</name>
</gene>
<evidence type="ECO:0000313" key="9">
    <source>
        <dbReference type="EMBL" id="KAK0657212.1"/>
    </source>
</evidence>
<evidence type="ECO:0000256" key="1">
    <source>
        <dbReference type="ARBA" id="ARBA00001936"/>
    </source>
</evidence>
<dbReference type="SUPFAM" id="SSF55811">
    <property type="entry name" value="Nudix"/>
    <property type="match status" value="1"/>
</dbReference>
<organism evidence="9 10">
    <name type="scientific">Cercophora newfieldiana</name>
    <dbReference type="NCBI Taxonomy" id="92897"/>
    <lineage>
        <taxon>Eukaryota</taxon>
        <taxon>Fungi</taxon>
        <taxon>Dikarya</taxon>
        <taxon>Ascomycota</taxon>
        <taxon>Pezizomycotina</taxon>
        <taxon>Sordariomycetes</taxon>
        <taxon>Sordariomycetidae</taxon>
        <taxon>Sordariales</taxon>
        <taxon>Lasiosphaeriaceae</taxon>
        <taxon>Cercophora</taxon>
    </lineage>
</organism>
<keyword evidence="6" id="KW-0464">Manganese</keyword>
<dbReference type="PROSITE" id="PS51462">
    <property type="entry name" value="NUDIX"/>
    <property type="match status" value="1"/>
</dbReference>
<dbReference type="GO" id="GO:0046872">
    <property type="term" value="F:metal ion binding"/>
    <property type="evidence" value="ECO:0007669"/>
    <property type="project" value="UniProtKB-KW"/>
</dbReference>
<keyword evidence="5" id="KW-0460">Magnesium</keyword>
<dbReference type="GO" id="GO:0010945">
    <property type="term" value="F:coenzyme A diphosphatase activity"/>
    <property type="evidence" value="ECO:0007669"/>
    <property type="project" value="InterPro"/>
</dbReference>
<dbReference type="InterPro" id="IPR000086">
    <property type="entry name" value="NUDIX_hydrolase_dom"/>
</dbReference>
<evidence type="ECO:0000256" key="4">
    <source>
        <dbReference type="ARBA" id="ARBA00022801"/>
    </source>
</evidence>
<keyword evidence="10" id="KW-1185">Reference proteome</keyword>
<sequence length="327" mass="37044">MDAFIHFLPPRIFPSSRAEPDTYTTPYQAAIARLRAFKPPPAPLWDRLHLSRRAAVLLLLFADRRGDLRVVITMRAASLRSFSGHAALPGGKADTVEETPFQIARREAWEEIGLPMDDAKLPSSFRIEYLCDLPMNLARTELIVRPCVAFLHANEPPIPTGSTQSPSTKTATVEESMIPRLDAKEVAAVFSAPFHNFLKATDEEPHEEVRRRPVPPGKWYEGNWLQFNGQPWRAHYFYVPVNDQRVMKPHRQLSAAEEEVADELSEKDRYQVWGMTARILVDAARIAYGEVPEFEHNSHFGDEGLIEDAEKEGRLGPKKKTSEAPRV</sequence>
<evidence type="ECO:0000313" key="10">
    <source>
        <dbReference type="Proteomes" id="UP001174936"/>
    </source>
</evidence>
<dbReference type="GO" id="GO:0015938">
    <property type="term" value="P:coenzyme A catabolic process"/>
    <property type="evidence" value="ECO:0007669"/>
    <property type="project" value="TreeGrafter"/>
</dbReference>
<dbReference type="PANTHER" id="PTHR12992">
    <property type="entry name" value="NUDIX HYDROLASE"/>
    <property type="match status" value="1"/>
</dbReference>
<dbReference type="Proteomes" id="UP001174936">
    <property type="component" value="Unassembled WGS sequence"/>
</dbReference>